<dbReference type="InterPro" id="IPR002156">
    <property type="entry name" value="RNaseH_domain"/>
</dbReference>
<evidence type="ECO:0000313" key="3">
    <source>
        <dbReference type="Proteomes" id="UP000319941"/>
    </source>
</evidence>
<comment type="caution">
    <text evidence="2">The sequence shown here is derived from an EMBL/GenBank/DDBJ whole genome shotgun (WGS) entry which is preliminary data.</text>
</comment>
<accession>A0A558HBP6</accession>
<dbReference type="GO" id="GO:0003676">
    <property type="term" value="F:nucleic acid binding"/>
    <property type="evidence" value="ECO:0007669"/>
    <property type="project" value="InterPro"/>
</dbReference>
<keyword evidence="2" id="KW-0548">Nucleotidyltransferase</keyword>
<dbReference type="Gene3D" id="3.30.420.10">
    <property type="entry name" value="Ribonuclease H-like superfamily/Ribonuclease H"/>
    <property type="match status" value="1"/>
</dbReference>
<dbReference type="InterPro" id="IPR036397">
    <property type="entry name" value="RNaseH_sf"/>
</dbReference>
<dbReference type="Proteomes" id="UP000319941">
    <property type="component" value="Unassembled WGS sequence"/>
</dbReference>
<keyword evidence="2" id="KW-0808">Transferase</keyword>
<organism evidence="2 3">
    <name type="scientific">Cobetia crustatorum</name>
    <dbReference type="NCBI Taxonomy" id="553385"/>
    <lineage>
        <taxon>Bacteria</taxon>
        <taxon>Pseudomonadati</taxon>
        <taxon>Pseudomonadota</taxon>
        <taxon>Gammaproteobacteria</taxon>
        <taxon>Oceanospirillales</taxon>
        <taxon>Halomonadaceae</taxon>
        <taxon>Cobetia</taxon>
    </lineage>
</organism>
<dbReference type="GO" id="GO:0003964">
    <property type="term" value="F:RNA-directed DNA polymerase activity"/>
    <property type="evidence" value="ECO:0007669"/>
    <property type="project" value="UniProtKB-KW"/>
</dbReference>
<dbReference type="EMBL" id="VNFH01000094">
    <property type="protein sequence ID" value="TVU66553.1"/>
    <property type="molecule type" value="Genomic_DNA"/>
</dbReference>
<evidence type="ECO:0000313" key="2">
    <source>
        <dbReference type="EMBL" id="TVU66553.1"/>
    </source>
</evidence>
<gene>
    <name evidence="2" type="ORF">FQP86_17800</name>
</gene>
<reference evidence="2 3" key="1">
    <citation type="submission" date="2019-07" db="EMBL/GenBank/DDBJ databases">
        <title>Diversity of Bacteria from Kongsfjorden, Arctic.</title>
        <authorList>
            <person name="Yu Y."/>
        </authorList>
    </citation>
    <scope>NUCLEOTIDE SEQUENCE [LARGE SCALE GENOMIC DNA]</scope>
    <source>
        <strain evidence="2 3">SM1923</strain>
    </source>
</reference>
<protein>
    <submittedName>
        <fullName evidence="2">Reverse transcriptase-like protein</fullName>
    </submittedName>
</protein>
<name>A0A558HBP6_9GAMM</name>
<dbReference type="Pfam" id="PF13456">
    <property type="entry name" value="RVT_3"/>
    <property type="match status" value="1"/>
</dbReference>
<dbReference type="RefSeq" id="WP_144728145.1">
    <property type="nucleotide sequence ID" value="NZ_CAWOWR010000004.1"/>
</dbReference>
<evidence type="ECO:0000259" key="1">
    <source>
        <dbReference type="Pfam" id="PF13456"/>
    </source>
</evidence>
<keyword evidence="2" id="KW-0695">RNA-directed DNA polymerase</keyword>
<proteinExistence type="predicted"/>
<dbReference type="GO" id="GO:0004523">
    <property type="term" value="F:RNA-DNA hybrid ribonuclease activity"/>
    <property type="evidence" value="ECO:0007669"/>
    <property type="project" value="InterPro"/>
</dbReference>
<feature type="domain" description="RNase H type-1" evidence="1">
    <location>
        <begin position="4"/>
        <end position="42"/>
    </location>
</feature>
<dbReference type="AlphaFoldDB" id="A0A558HBP6"/>
<keyword evidence="3" id="KW-1185">Reference proteome</keyword>
<sequence>MRKQELLPYCRKAQQLLEQFCHVEIKHIPRSENAKADALASLAVALSCSN</sequence>